<keyword evidence="4" id="KW-1185">Reference proteome</keyword>
<dbReference type="Proteomes" id="UP001596958">
    <property type="component" value="Unassembled WGS sequence"/>
</dbReference>
<feature type="compositionally biased region" description="Basic and acidic residues" evidence="1">
    <location>
        <begin position="212"/>
        <end position="224"/>
    </location>
</feature>
<protein>
    <recommendedName>
        <fullName evidence="5">SH3b domain-containing protein</fullName>
    </recommendedName>
</protein>
<dbReference type="RefSeq" id="WP_377096600.1">
    <property type="nucleotide sequence ID" value="NZ_JBHTHU010000001.1"/>
</dbReference>
<evidence type="ECO:0000313" key="3">
    <source>
        <dbReference type="EMBL" id="MFD0748791.1"/>
    </source>
</evidence>
<feature type="signal peptide" evidence="2">
    <location>
        <begin position="1"/>
        <end position="22"/>
    </location>
</feature>
<feature type="region of interest" description="Disordered" evidence="1">
    <location>
        <begin position="132"/>
        <end position="240"/>
    </location>
</feature>
<feature type="compositionally biased region" description="Low complexity" evidence="1">
    <location>
        <begin position="140"/>
        <end position="152"/>
    </location>
</feature>
<accession>A0ABW2YRU6</accession>
<evidence type="ECO:0000313" key="4">
    <source>
        <dbReference type="Proteomes" id="UP001596958"/>
    </source>
</evidence>
<feature type="chain" id="PRO_5047108302" description="SH3b domain-containing protein" evidence="2">
    <location>
        <begin position="23"/>
        <end position="240"/>
    </location>
</feature>
<proteinExistence type="predicted"/>
<evidence type="ECO:0000256" key="1">
    <source>
        <dbReference type="SAM" id="MobiDB-lite"/>
    </source>
</evidence>
<dbReference type="EMBL" id="JBHTHU010000001">
    <property type="protein sequence ID" value="MFD0748791.1"/>
    <property type="molecule type" value="Genomic_DNA"/>
</dbReference>
<evidence type="ECO:0000256" key="2">
    <source>
        <dbReference type="SAM" id="SignalP"/>
    </source>
</evidence>
<keyword evidence="2" id="KW-0732">Signal</keyword>
<comment type="caution">
    <text evidence="3">The sequence shown here is derived from an EMBL/GenBank/DDBJ whole genome shotgun (WGS) entry which is preliminary data.</text>
</comment>
<name>A0ABW2YRU6_9SPHI</name>
<organism evidence="3 4">
    <name type="scientific">Mucilaginibacter calamicampi</name>
    <dbReference type="NCBI Taxonomy" id="1302352"/>
    <lineage>
        <taxon>Bacteria</taxon>
        <taxon>Pseudomonadati</taxon>
        <taxon>Bacteroidota</taxon>
        <taxon>Sphingobacteriia</taxon>
        <taxon>Sphingobacteriales</taxon>
        <taxon>Sphingobacteriaceae</taxon>
        <taxon>Mucilaginibacter</taxon>
    </lineage>
</organism>
<reference evidence="4" key="1">
    <citation type="journal article" date="2019" name="Int. J. Syst. Evol. Microbiol.">
        <title>The Global Catalogue of Microorganisms (GCM) 10K type strain sequencing project: providing services to taxonomists for standard genome sequencing and annotation.</title>
        <authorList>
            <consortium name="The Broad Institute Genomics Platform"/>
            <consortium name="The Broad Institute Genome Sequencing Center for Infectious Disease"/>
            <person name="Wu L."/>
            <person name="Ma J."/>
        </authorList>
    </citation>
    <scope>NUCLEOTIDE SEQUENCE [LARGE SCALE GENOMIC DNA]</scope>
    <source>
        <strain evidence="4">CCUG 63418</strain>
    </source>
</reference>
<gene>
    <name evidence="3" type="ORF">ACFQZS_01470</name>
</gene>
<evidence type="ECO:0008006" key="5">
    <source>
        <dbReference type="Google" id="ProtNLM"/>
    </source>
</evidence>
<sequence>MKKLAIISALALGGFAYNSASAQVHVSVGFNLGGPVVVQRPVVVERPVAVYDDYYYLPEVDAYYSVGENLYYYNNGYAWVSAVYLPGAYSNYSWRNVRHVEIRANRPYLNHNVYRTRYSGNQFDWRRYDNRNDRRDWDRNAGNNRPNWNNNRNDNRPDWNRGNNNRPDQRNDNRGNGGFDRPSQPGRGEGRPSPNDNRGNGGFDRPSQPGRGEGRDDNRGRGNDNRPNFASNVATRRGLN</sequence>